<dbReference type="InterPro" id="IPR011057">
    <property type="entry name" value="Mss4-like_sf"/>
</dbReference>
<proteinExistence type="predicted"/>
<dbReference type="Gene3D" id="2.170.150.70">
    <property type="match status" value="1"/>
</dbReference>
<protein>
    <submittedName>
        <fullName evidence="1">Uncharacterized protein</fullName>
    </submittedName>
</protein>
<evidence type="ECO:0000313" key="2">
    <source>
        <dbReference type="Proteomes" id="UP000001056"/>
    </source>
</evidence>
<dbReference type="InParanoid" id="Q2GXA9"/>
<dbReference type="SUPFAM" id="SSF51316">
    <property type="entry name" value="Mss4-like"/>
    <property type="match status" value="1"/>
</dbReference>
<dbReference type="OMA" id="FYTVDDR"/>
<dbReference type="GeneID" id="4394222"/>
<dbReference type="RefSeq" id="XP_001225051.1">
    <property type="nucleotide sequence ID" value="XM_001225050.1"/>
</dbReference>
<dbReference type="eggNOG" id="ENOG502S13F">
    <property type="taxonomic scope" value="Eukaryota"/>
</dbReference>
<dbReference type="EMBL" id="CH408033">
    <property type="protein sequence ID" value="EAQ86142.1"/>
    <property type="molecule type" value="Genomic_DNA"/>
</dbReference>
<reference evidence="2" key="1">
    <citation type="journal article" date="2015" name="Genome Announc.">
        <title>Draft genome sequence of the cellulolytic fungus Chaetomium globosum.</title>
        <authorList>
            <person name="Cuomo C.A."/>
            <person name="Untereiner W.A."/>
            <person name="Ma L.-J."/>
            <person name="Grabherr M."/>
            <person name="Birren B.W."/>
        </authorList>
    </citation>
    <scope>NUCLEOTIDE SEQUENCE [LARGE SCALE GENOMIC DNA]</scope>
    <source>
        <strain evidence="2">ATCC 6205 / CBS 148.51 / DSM 1962 / NBRC 6347 / NRRL 1970</strain>
    </source>
</reference>
<dbReference type="OrthoDB" id="5422068at2759"/>
<sequence length="287" mass="31479">MTRPLPLYTVRVGSCGGEGDGEVSPARVWLGGREGSEEVPAGVRWPPVDGVEGVKGYEVGLKENVGGAGDVPIRCHCGGIDLVLRAGEAQREFQETQRQGGELPWFIDPTTHKGLGSLDACDSCRTAAGSEVYNWTFAKLKHISFAGANQEGFPADTLQLKAATELKDGEGRDPRLGAITFYASSPDVQRYFCGRCSATLFYAVDERPDIVDVAVGLLDSPDGARAESAISWSFGGDMTWRQDMIDTWREGMLHAVEKEVEDWRIERGYPKHWRRVAREEAEKSGRK</sequence>
<gene>
    <name evidence="1" type="ORF">CHGG_07395</name>
</gene>
<keyword evidence="2" id="KW-1185">Reference proteome</keyword>
<dbReference type="Proteomes" id="UP000001056">
    <property type="component" value="Unassembled WGS sequence"/>
</dbReference>
<dbReference type="HOGENOM" id="CLU_038839_2_0_1"/>
<name>Q2GXA9_CHAGB</name>
<dbReference type="AlphaFoldDB" id="Q2GXA9"/>
<accession>Q2GXA9</accession>
<organism evidence="1 2">
    <name type="scientific">Chaetomium globosum (strain ATCC 6205 / CBS 148.51 / DSM 1962 / NBRC 6347 / NRRL 1970)</name>
    <name type="common">Soil fungus</name>
    <dbReference type="NCBI Taxonomy" id="306901"/>
    <lineage>
        <taxon>Eukaryota</taxon>
        <taxon>Fungi</taxon>
        <taxon>Dikarya</taxon>
        <taxon>Ascomycota</taxon>
        <taxon>Pezizomycotina</taxon>
        <taxon>Sordariomycetes</taxon>
        <taxon>Sordariomycetidae</taxon>
        <taxon>Sordariales</taxon>
        <taxon>Chaetomiaceae</taxon>
        <taxon>Chaetomium</taxon>
    </lineage>
</organism>
<evidence type="ECO:0000313" key="1">
    <source>
        <dbReference type="EMBL" id="EAQ86142.1"/>
    </source>
</evidence>
<dbReference type="VEuPathDB" id="FungiDB:CHGG_07395"/>